<evidence type="ECO:0000313" key="1">
    <source>
        <dbReference type="EMBL" id="MPC51896.1"/>
    </source>
</evidence>
<reference evidence="1 2" key="1">
    <citation type="submission" date="2019-05" db="EMBL/GenBank/DDBJ databases">
        <title>Another draft genome of Portunus trituberculatus and its Hox gene families provides insights of decapod evolution.</title>
        <authorList>
            <person name="Jeong J.-H."/>
            <person name="Song I."/>
            <person name="Kim S."/>
            <person name="Choi T."/>
            <person name="Kim D."/>
            <person name="Ryu S."/>
            <person name="Kim W."/>
        </authorList>
    </citation>
    <scope>NUCLEOTIDE SEQUENCE [LARGE SCALE GENOMIC DNA]</scope>
    <source>
        <tissue evidence="1">Muscle</tissue>
    </source>
</reference>
<name>A0A5B7G280_PORTR</name>
<dbReference type="AlphaFoldDB" id="A0A5B7G280"/>
<accession>A0A5B7G280</accession>
<comment type="caution">
    <text evidence="1">The sequence shown here is derived from an EMBL/GenBank/DDBJ whole genome shotgun (WGS) entry which is preliminary data.</text>
</comment>
<proteinExistence type="predicted"/>
<evidence type="ECO:0000313" key="2">
    <source>
        <dbReference type="Proteomes" id="UP000324222"/>
    </source>
</evidence>
<gene>
    <name evidence="1" type="ORF">E2C01_045753</name>
</gene>
<keyword evidence="2" id="KW-1185">Reference proteome</keyword>
<sequence>MGLLLVYPRIMFTWAPHSPAMVRCHLLSECTPRTRWGGHVLKFISFISV</sequence>
<dbReference type="Proteomes" id="UP000324222">
    <property type="component" value="Unassembled WGS sequence"/>
</dbReference>
<dbReference type="EMBL" id="VSRR010010492">
    <property type="protein sequence ID" value="MPC51896.1"/>
    <property type="molecule type" value="Genomic_DNA"/>
</dbReference>
<organism evidence="1 2">
    <name type="scientific">Portunus trituberculatus</name>
    <name type="common">Swimming crab</name>
    <name type="synonym">Neptunus trituberculatus</name>
    <dbReference type="NCBI Taxonomy" id="210409"/>
    <lineage>
        <taxon>Eukaryota</taxon>
        <taxon>Metazoa</taxon>
        <taxon>Ecdysozoa</taxon>
        <taxon>Arthropoda</taxon>
        <taxon>Crustacea</taxon>
        <taxon>Multicrustacea</taxon>
        <taxon>Malacostraca</taxon>
        <taxon>Eumalacostraca</taxon>
        <taxon>Eucarida</taxon>
        <taxon>Decapoda</taxon>
        <taxon>Pleocyemata</taxon>
        <taxon>Brachyura</taxon>
        <taxon>Eubrachyura</taxon>
        <taxon>Portunoidea</taxon>
        <taxon>Portunidae</taxon>
        <taxon>Portuninae</taxon>
        <taxon>Portunus</taxon>
    </lineage>
</organism>
<protein>
    <submittedName>
        <fullName evidence="1">Uncharacterized protein</fullName>
    </submittedName>
</protein>